<dbReference type="EMBL" id="EQ983007">
    <property type="protein sequence ID" value="EEF24217.1"/>
    <property type="molecule type" value="Genomic_DNA"/>
</dbReference>
<proteinExistence type="predicted"/>
<protein>
    <submittedName>
        <fullName evidence="1">Uncharacterized protein</fullName>
    </submittedName>
</protein>
<sequence>VARLDRLWIECHTAADAQPLSAEHLATLAPEALGATCLRPHPATRWLTSDQHPAGAIWIANREQREFVSSAIWHGDSVLLTRIDGAVHWRLIEAGVTAFLDAGLCGDALEAAAMHGLSLQPDLDIAATLAMLLQAGALTTLPESP</sequence>
<evidence type="ECO:0000313" key="1">
    <source>
        <dbReference type="EMBL" id="EEF24217.1"/>
    </source>
</evidence>
<keyword evidence="2" id="KW-1185">Reference proteome</keyword>
<dbReference type="AlphaFoldDB" id="B9TIU9"/>
<feature type="non-terminal residue" evidence="1">
    <location>
        <position position="1"/>
    </location>
</feature>
<dbReference type="Proteomes" id="UP000008311">
    <property type="component" value="Unassembled WGS sequence"/>
</dbReference>
<evidence type="ECO:0000313" key="2">
    <source>
        <dbReference type="Proteomes" id="UP000008311"/>
    </source>
</evidence>
<dbReference type="InParanoid" id="B9TIU9"/>
<accession>B9TIU9</accession>
<gene>
    <name evidence="1" type="ORF">RCOM_1911840</name>
</gene>
<reference evidence="2" key="1">
    <citation type="journal article" date="2010" name="Nat. Biotechnol.">
        <title>Draft genome sequence of the oilseed species Ricinus communis.</title>
        <authorList>
            <person name="Chan A.P."/>
            <person name="Crabtree J."/>
            <person name="Zhao Q."/>
            <person name="Lorenzi H."/>
            <person name="Orvis J."/>
            <person name="Puiu D."/>
            <person name="Melake-Berhan A."/>
            <person name="Jones K.M."/>
            <person name="Redman J."/>
            <person name="Chen G."/>
            <person name="Cahoon E.B."/>
            <person name="Gedil M."/>
            <person name="Stanke M."/>
            <person name="Haas B.J."/>
            <person name="Wortman J.R."/>
            <person name="Fraser-Liggett C.M."/>
            <person name="Ravel J."/>
            <person name="Rabinowicz P.D."/>
        </authorList>
    </citation>
    <scope>NUCLEOTIDE SEQUENCE [LARGE SCALE GENOMIC DNA]</scope>
    <source>
        <strain evidence="2">cv. Hale</strain>
    </source>
</reference>
<organism evidence="1 2">
    <name type="scientific">Ricinus communis</name>
    <name type="common">Castor bean</name>
    <dbReference type="NCBI Taxonomy" id="3988"/>
    <lineage>
        <taxon>Eukaryota</taxon>
        <taxon>Viridiplantae</taxon>
        <taxon>Streptophyta</taxon>
        <taxon>Embryophyta</taxon>
        <taxon>Tracheophyta</taxon>
        <taxon>Spermatophyta</taxon>
        <taxon>Magnoliopsida</taxon>
        <taxon>eudicotyledons</taxon>
        <taxon>Gunneridae</taxon>
        <taxon>Pentapetalae</taxon>
        <taxon>rosids</taxon>
        <taxon>fabids</taxon>
        <taxon>Malpighiales</taxon>
        <taxon>Euphorbiaceae</taxon>
        <taxon>Acalyphoideae</taxon>
        <taxon>Acalypheae</taxon>
        <taxon>Ricinus</taxon>
    </lineage>
</organism>
<name>B9TIU9_RICCO</name>